<sequence length="189" mass="21110">MAFRKVRDFLYVMREKNIVREGMEMAFLTLKVFCGLHVANKYLFTIVLPYGPSMLPTLSLNGDLILAERVSTRLGSVDRGDIVLVRSPLHPTVVVTKRLIGLEGDSVSYVVEPGKSDRTDTTVVPKGHVWVEGDNIYASRDSRNFGPVPYGLLEGKFIWRIWPPKDFGSLGPNKTEPISDKDLSSTEAI</sequence>
<dbReference type="CDD" id="cd06530">
    <property type="entry name" value="S26_SPase_I"/>
    <property type="match status" value="1"/>
</dbReference>
<dbReference type="Proteomes" id="UP000583929">
    <property type="component" value="Unassembled WGS sequence"/>
</dbReference>
<feature type="region of interest" description="Disordered" evidence="10">
    <location>
        <begin position="170"/>
        <end position="189"/>
    </location>
</feature>
<evidence type="ECO:0000256" key="7">
    <source>
        <dbReference type="ARBA" id="ARBA00054895"/>
    </source>
</evidence>
<evidence type="ECO:0000256" key="9">
    <source>
        <dbReference type="PIRSR" id="PIRSR600223-1"/>
    </source>
</evidence>
<evidence type="ECO:0000313" key="14">
    <source>
        <dbReference type="Proteomes" id="UP000525078"/>
    </source>
</evidence>
<dbReference type="OrthoDB" id="308440at2759"/>
<dbReference type="EMBL" id="JAATIQ010000084">
    <property type="protein sequence ID" value="KAF4386015.1"/>
    <property type="molecule type" value="Genomic_DNA"/>
</dbReference>
<dbReference type="InterPro" id="IPR000223">
    <property type="entry name" value="Pept_S26A_signal_pept_1"/>
</dbReference>
<dbReference type="GO" id="GO:0006465">
    <property type="term" value="P:signal peptide processing"/>
    <property type="evidence" value="ECO:0007669"/>
    <property type="project" value="InterPro"/>
</dbReference>
<dbReference type="PANTHER" id="PTHR12383:SF36">
    <property type="entry name" value="MITOCHONDRIAL ATP-INDEPENDENT INNER MEMBRANE PROTEASE SUBUNIT 1B-RELATED"/>
    <property type="match status" value="1"/>
</dbReference>
<organism evidence="12 14">
    <name type="scientific">Cannabis sativa</name>
    <name type="common">Hemp</name>
    <name type="synonym">Marijuana</name>
    <dbReference type="NCBI Taxonomy" id="3483"/>
    <lineage>
        <taxon>Eukaryota</taxon>
        <taxon>Viridiplantae</taxon>
        <taxon>Streptophyta</taxon>
        <taxon>Embryophyta</taxon>
        <taxon>Tracheophyta</taxon>
        <taxon>Spermatophyta</taxon>
        <taxon>Magnoliopsida</taxon>
        <taxon>eudicotyledons</taxon>
        <taxon>Gunneridae</taxon>
        <taxon>Pentapetalae</taxon>
        <taxon>rosids</taxon>
        <taxon>fabids</taxon>
        <taxon>Rosales</taxon>
        <taxon>Cannabaceae</taxon>
        <taxon>Cannabis</taxon>
    </lineage>
</organism>
<comment type="caution">
    <text evidence="12">The sequence shown here is derived from an EMBL/GenBank/DDBJ whole genome shotgun (WGS) entry which is preliminary data.</text>
</comment>
<feature type="compositionally biased region" description="Basic and acidic residues" evidence="10">
    <location>
        <begin position="177"/>
        <end position="189"/>
    </location>
</feature>
<evidence type="ECO:0000256" key="5">
    <source>
        <dbReference type="ARBA" id="ARBA00023136"/>
    </source>
</evidence>
<protein>
    <recommendedName>
        <fullName evidence="11">Peptidase S26 domain-containing protein</fullName>
    </recommendedName>
</protein>
<dbReference type="AlphaFoldDB" id="A0A7J6EP12"/>
<keyword evidence="4" id="KW-0496">Mitochondrion</keyword>
<keyword evidence="5" id="KW-0472">Membrane</keyword>
<evidence type="ECO:0000313" key="13">
    <source>
        <dbReference type="EMBL" id="KAF4386015.1"/>
    </source>
</evidence>
<dbReference type="Pfam" id="PF10502">
    <property type="entry name" value="Peptidase_S26"/>
    <property type="match status" value="2"/>
</dbReference>
<evidence type="ECO:0000256" key="3">
    <source>
        <dbReference type="ARBA" id="ARBA00022801"/>
    </source>
</evidence>
<dbReference type="SUPFAM" id="SSF51306">
    <property type="entry name" value="LexA/Signal peptidase"/>
    <property type="match status" value="1"/>
</dbReference>
<feature type="domain" description="Peptidase S26" evidence="11">
    <location>
        <begin position="32"/>
        <end position="109"/>
    </location>
</feature>
<feature type="active site" evidence="9">
    <location>
        <position position="97"/>
    </location>
</feature>
<gene>
    <name evidence="12" type="ORF">F8388_000012</name>
    <name evidence="13" type="ORF">G4B88_031150</name>
</gene>
<comment type="similarity">
    <text evidence="6">Belongs to the peptidase S26 family. IMP1 subfamily.</text>
</comment>
<keyword evidence="2" id="KW-0999">Mitochondrion inner membrane</keyword>
<evidence type="ECO:0000256" key="1">
    <source>
        <dbReference type="ARBA" id="ARBA00004273"/>
    </source>
</evidence>
<comment type="subcellular location">
    <subcellularLocation>
        <location evidence="1">Mitochondrion inner membrane</location>
    </subcellularLocation>
</comment>
<dbReference type="InterPro" id="IPR019533">
    <property type="entry name" value="Peptidase_S26"/>
</dbReference>
<comment type="function">
    <text evidence="7">Catalyzes the removal of transit peptides required for the targeting of proteins from the mitochondrial matrix, across the inner membrane, into the inter-membrane space.</text>
</comment>
<keyword evidence="3" id="KW-0378">Hydrolase</keyword>
<dbReference type="GO" id="GO:0006627">
    <property type="term" value="P:protein processing involved in protein targeting to mitochondrion"/>
    <property type="evidence" value="ECO:0007669"/>
    <property type="project" value="TreeGrafter"/>
</dbReference>
<evidence type="ECO:0000256" key="4">
    <source>
        <dbReference type="ARBA" id="ARBA00023128"/>
    </source>
</evidence>
<evidence type="ECO:0000256" key="6">
    <source>
        <dbReference type="ARBA" id="ARBA00038445"/>
    </source>
</evidence>
<proteinExistence type="inferred from homology"/>
<evidence type="ECO:0000256" key="10">
    <source>
        <dbReference type="SAM" id="MobiDB-lite"/>
    </source>
</evidence>
<dbReference type="Gene3D" id="2.10.109.10">
    <property type="entry name" value="Umud Fragment, subunit A"/>
    <property type="match status" value="1"/>
</dbReference>
<dbReference type="PRINTS" id="PR00727">
    <property type="entry name" value="LEADERPTASE"/>
</dbReference>
<feature type="domain" description="Peptidase S26" evidence="11">
    <location>
        <begin position="120"/>
        <end position="162"/>
    </location>
</feature>
<evidence type="ECO:0000256" key="8">
    <source>
        <dbReference type="ARBA" id="ARBA00064368"/>
    </source>
</evidence>
<evidence type="ECO:0000313" key="15">
    <source>
        <dbReference type="Proteomes" id="UP000583929"/>
    </source>
</evidence>
<dbReference type="EMBL" id="JAATIP010000207">
    <property type="protein sequence ID" value="KAF4360143.1"/>
    <property type="molecule type" value="Genomic_DNA"/>
</dbReference>
<reference evidence="14 15" key="1">
    <citation type="journal article" date="2020" name="bioRxiv">
        <title>Sequence and annotation of 42 cannabis genomes reveals extensive copy number variation in cannabinoid synthesis and pathogen resistance genes.</title>
        <authorList>
            <person name="Mckernan K.J."/>
            <person name="Helbert Y."/>
            <person name="Kane L.T."/>
            <person name="Ebling H."/>
            <person name="Zhang L."/>
            <person name="Liu B."/>
            <person name="Eaton Z."/>
            <person name="Mclaughlin S."/>
            <person name="Kingan S."/>
            <person name="Baybayan P."/>
            <person name="Concepcion G."/>
            <person name="Jordan M."/>
            <person name="Riva A."/>
            <person name="Barbazuk W."/>
            <person name="Harkins T."/>
        </authorList>
    </citation>
    <scope>NUCLEOTIDE SEQUENCE [LARGE SCALE GENOMIC DNA]</scope>
    <source>
        <strain evidence="14 15">cv. Jamaican Lion 4</strain>
        <strain evidence="13">Father</strain>
        <strain evidence="12">Mother</strain>
        <tissue evidence="12">Leaf</tissue>
    </source>
</reference>
<dbReference type="FunFam" id="2.10.109.10:FF:000014">
    <property type="entry name" value="Inner membrane protease subunit 1"/>
    <property type="match status" value="1"/>
</dbReference>
<feature type="active site" evidence="9">
    <location>
        <position position="53"/>
    </location>
</feature>
<evidence type="ECO:0000313" key="12">
    <source>
        <dbReference type="EMBL" id="KAF4360143.1"/>
    </source>
</evidence>
<dbReference type="PANTHER" id="PTHR12383">
    <property type="entry name" value="PROTEASE FAMILY S26 MITOCHONDRIAL INNER MEMBRANE PROTEASE-RELATED"/>
    <property type="match status" value="1"/>
</dbReference>
<evidence type="ECO:0000259" key="11">
    <source>
        <dbReference type="Pfam" id="PF10502"/>
    </source>
</evidence>
<comment type="subunit">
    <text evidence="8">Heterodimer of 2 subunits, IMP1A/B and IMP12.</text>
</comment>
<dbReference type="GO" id="GO:0004252">
    <property type="term" value="F:serine-type endopeptidase activity"/>
    <property type="evidence" value="ECO:0007669"/>
    <property type="project" value="InterPro"/>
</dbReference>
<keyword evidence="15" id="KW-1185">Reference proteome</keyword>
<dbReference type="GO" id="GO:0042720">
    <property type="term" value="C:mitochondrial inner membrane peptidase complex"/>
    <property type="evidence" value="ECO:0007669"/>
    <property type="project" value="TreeGrafter"/>
</dbReference>
<dbReference type="Proteomes" id="UP000525078">
    <property type="component" value="Unassembled WGS sequence"/>
</dbReference>
<accession>A0A7J6EP12</accession>
<dbReference type="InterPro" id="IPR036286">
    <property type="entry name" value="LexA/Signal_pep-like_sf"/>
</dbReference>
<name>A0A7J6EP12_CANSA</name>
<dbReference type="InterPro" id="IPR052064">
    <property type="entry name" value="Mito_IMP1_subunit"/>
</dbReference>
<evidence type="ECO:0000256" key="2">
    <source>
        <dbReference type="ARBA" id="ARBA00022792"/>
    </source>
</evidence>